<name>A0A9Q1GZT3_9CARY</name>
<accession>A0A9Q1GZT3</accession>
<sequence length="224" mass="25798">MVFPSMNILKHALFVYTVESFLMLEKAFIDDATYNYKEVESSTCYRVLHVCCVEQMPDHYTMKKWCKGIKNGQSLDLGKSSGKEPMVCGSVWKMQMMRKINLLIIASKRNRNLSAHCEKYFMELKELIEFDVGSIHCEEDGQGKNLNSFQNMLNPHGSRQNKRFNSIVEKQCDQGTIPSMSCHPTYYVDPSNSSSVFMPMMVLPVFQQLPTDKFLGNDAYNDKH</sequence>
<evidence type="ECO:0000313" key="1">
    <source>
        <dbReference type="EMBL" id="KAJ8428154.1"/>
    </source>
</evidence>
<comment type="caution">
    <text evidence="1">The sequence shown here is derived from an EMBL/GenBank/DDBJ whole genome shotgun (WGS) entry which is preliminary data.</text>
</comment>
<gene>
    <name evidence="1" type="ORF">Cgig2_028029</name>
</gene>
<proteinExistence type="predicted"/>
<keyword evidence="2" id="KW-1185">Reference proteome</keyword>
<reference evidence="1" key="1">
    <citation type="submission" date="2022-04" db="EMBL/GenBank/DDBJ databases">
        <title>Carnegiea gigantea Genome sequencing and assembly v2.</title>
        <authorList>
            <person name="Copetti D."/>
            <person name="Sanderson M.J."/>
            <person name="Burquez A."/>
            <person name="Wojciechowski M.F."/>
        </authorList>
    </citation>
    <scope>NUCLEOTIDE SEQUENCE</scope>
    <source>
        <strain evidence="1">SGP5-SGP5p</strain>
        <tissue evidence="1">Aerial part</tissue>
    </source>
</reference>
<protein>
    <submittedName>
        <fullName evidence="1">Uncharacterized protein</fullName>
    </submittedName>
</protein>
<dbReference type="OrthoDB" id="2402896at2759"/>
<dbReference type="AlphaFoldDB" id="A0A9Q1GZT3"/>
<dbReference type="Proteomes" id="UP001153076">
    <property type="component" value="Unassembled WGS sequence"/>
</dbReference>
<dbReference type="EMBL" id="JAKOGI010001045">
    <property type="protein sequence ID" value="KAJ8428154.1"/>
    <property type="molecule type" value="Genomic_DNA"/>
</dbReference>
<evidence type="ECO:0000313" key="2">
    <source>
        <dbReference type="Proteomes" id="UP001153076"/>
    </source>
</evidence>
<organism evidence="1 2">
    <name type="scientific">Carnegiea gigantea</name>
    <dbReference type="NCBI Taxonomy" id="171969"/>
    <lineage>
        <taxon>Eukaryota</taxon>
        <taxon>Viridiplantae</taxon>
        <taxon>Streptophyta</taxon>
        <taxon>Embryophyta</taxon>
        <taxon>Tracheophyta</taxon>
        <taxon>Spermatophyta</taxon>
        <taxon>Magnoliopsida</taxon>
        <taxon>eudicotyledons</taxon>
        <taxon>Gunneridae</taxon>
        <taxon>Pentapetalae</taxon>
        <taxon>Caryophyllales</taxon>
        <taxon>Cactineae</taxon>
        <taxon>Cactaceae</taxon>
        <taxon>Cactoideae</taxon>
        <taxon>Echinocereeae</taxon>
        <taxon>Carnegiea</taxon>
    </lineage>
</organism>